<dbReference type="RefSeq" id="WP_394400904.1">
    <property type="nucleotide sequence ID" value="NZ_JBIGHW010000014.1"/>
</dbReference>
<dbReference type="EMBL" id="JBIGHW010000014">
    <property type="protein sequence ID" value="MFG6442991.1"/>
    <property type="molecule type" value="Genomic_DNA"/>
</dbReference>
<keyword evidence="2" id="KW-1185">Reference proteome</keyword>
<accession>A0ABW7FNS1</accession>
<evidence type="ECO:0000313" key="1">
    <source>
        <dbReference type="EMBL" id="MFG6442991.1"/>
    </source>
</evidence>
<protein>
    <recommendedName>
        <fullName evidence="3">TIGR02646 family protein</fullName>
    </recommendedName>
</protein>
<gene>
    <name evidence="1" type="ORF">ACG0Z3_20055</name>
</gene>
<evidence type="ECO:0008006" key="3">
    <source>
        <dbReference type="Google" id="ProtNLM"/>
    </source>
</evidence>
<reference evidence="1 2" key="1">
    <citation type="submission" date="2024-08" db="EMBL/GenBank/DDBJ databases">
        <authorList>
            <person name="Lu H."/>
        </authorList>
    </citation>
    <scope>NUCLEOTIDE SEQUENCE [LARGE SCALE GENOMIC DNA]</scope>
    <source>
        <strain evidence="1 2">LKC17W</strain>
    </source>
</reference>
<evidence type="ECO:0000313" key="2">
    <source>
        <dbReference type="Proteomes" id="UP001606301"/>
    </source>
</evidence>
<comment type="caution">
    <text evidence="1">The sequence shown here is derived from an EMBL/GenBank/DDBJ whole genome shotgun (WGS) entry which is preliminary data.</text>
</comment>
<proteinExistence type="predicted"/>
<sequence>MRRVQRPAAPARLKTYLSKKEAVVKAAQQAGRLDIEKTWKSARQTKLLGTTALKLLQGAMGQRERCMYCLDAHGTDIEHFWPKARYPARAFIWANWLLCCTECGRIKGSKFPLAGSGRPLLVNPCAEDPWQHLDFDADTGNLMARYDNASGAPSPKGLATVQALELDQREALSEGYRRTHRRLTDVVENALRGNPVDGAALLAKLLELDDHGLLPWCFHWAGQNEPTFVRLKVDHQAAWHVCAAGVS</sequence>
<dbReference type="Gene3D" id="1.10.30.50">
    <property type="match status" value="1"/>
</dbReference>
<organism evidence="1 2">
    <name type="scientific">Pelomonas margarita</name>
    <dbReference type="NCBI Taxonomy" id="3299031"/>
    <lineage>
        <taxon>Bacteria</taxon>
        <taxon>Pseudomonadati</taxon>
        <taxon>Pseudomonadota</taxon>
        <taxon>Betaproteobacteria</taxon>
        <taxon>Burkholderiales</taxon>
        <taxon>Sphaerotilaceae</taxon>
        <taxon>Roseateles</taxon>
    </lineage>
</organism>
<name>A0ABW7FNS1_9BURK</name>
<dbReference type="Proteomes" id="UP001606301">
    <property type="component" value="Unassembled WGS sequence"/>
</dbReference>